<dbReference type="GO" id="GO:0004664">
    <property type="term" value="F:prephenate dehydratase activity"/>
    <property type="evidence" value="ECO:0007669"/>
    <property type="project" value="UniProtKB-EC"/>
</dbReference>
<dbReference type="GO" id="GO:0009094">
    <property type="term" value="P:L-phenylalanine biosynthetic process"/>
    <property type="evidence" value="ECO:0007669"/>
    <property type="project" value="UniProtKB-UniPathway"/>
</dbReference>
<evidence type="ECO:0000256" key="7">
    <source>
        <dbReference type="ARBA" id="ARBA00014401"/>
    </source>
</evidence>
<keyword evidence="11" id="KW-0057">Aromatic amino acid biosynthesis</keyword>
<keyword evidence="13" id="KW-0413">Isomerase</keyword>
<dbReference type="InterPro" id="IPR045865">
    <property type="entry name" value="ACT-like_dom_sf"/>
</dbReference>
<name>A0A285SVV0_9FIRM</name>
<evidence type="ECO:0000256" key="9">
    <source>
        <dbReference type="ARBA" id="ARBA00022490"/>
    </source>
</evidence>
<dbReference type="SUPFAM" id="SSF55021">
    <property type="entry name" value="ACT-like"/>
    <property type="match status" value="1"/>
</dbReference>
<evidence type="ECO:0000256" key="8">
    <source>
        <dbReference type="ARBA" id="ARBA00021872"/>
    </source>
</evidence>
<dbReference type="CDD" id="cd04905">
    <property type="entry name" value="ACT_CM-PDT"/>
    <property type="match status" value="1"/>
</dbReference>
<evidence type="ECO:0000256" key="18">
    <source>
        <dbReference type="ARBA" id="ARBA00047848"/>
    </source>
</evidence>
<evidence type="ECO:0000256" key="11">
    <source>
        <dbReference type="ARBA" id="ARBA00023141"/>
    </source>
</evidence>
<reference evidence="23 24" key="1">
    <citation type="submission" date="2017-08" db="EMBL/GenBank/DDBJ databases">
        <authorList>
            <person name="de Groot N.N."/>
        </authorList>
    </citation>
    <scope>NUCLEOTIDE SEQUENCE [LARGE SCALE GENOMIC DNA]</scope>
    <source>
        <strain evidence="23 24">DSM 9787</strain>
    </source>
</reference>
<dbReference type="PROSITE" id="PS51168">
    <property type="entry name" value="CHORISMATE_MUT_2"/>
    <property type="match status" value="1"/>
</dbReference>
<feature type="domain" description="ACT" evidence="22">
    <location>
        <begin position="302"/>
        <end position="378"/>
    </location>
</feature>
<comment type="catalytic activity">
    <reaction evidence="1">
        <text>chorismate = prephenate</text>
        <dbReference type="Rhea" id="RHEA:13897"/>
        <dbReference type="ChEBI" id="CHEBI:29748"/>
        <dbReference type="ChEBI" id="CHEBI:29934"/>
        <dbReference type="EC" id="5.4.99.5"/>
    </reaction>
</comment>
<keyword evidence="9" id="KW-0963">Cytoplasm</keyword>
<sequence>MRDLGDIRVEIDQVDKEILNLFNKRMELACQVAEYKIATGKKVYDKEREDAKLEKLSSYVDDDFSEQAVKELYTQIMSISRKKQFAILQERGVSFDTGFTQVDKFDFSDAIVCFQGVQGAYSQLAMLAFFDDEMKDSFHVDLWRDAMEAISTGKADYAVLPIENSLAGSIEENFDLLSEYNVAIIGEQILKVDHALLGVKGATINDIKTVYSHPKAIAQCENYIRKYHIDWDVKNLRNTAMSAQKIQDDGDKTQAAIGSKYNAVLYNLDILEESIQDDKNNETRFIIVSKDKKYKKSADKISLCLEISHEPGSLYRILSNLIFNGINMNRIESRPIKGVNWQYRFFIDIDGNLNDEAVRNALTGLKEECVSIRVLGNY</sequence>
<dbReference type="GO" id="GO:0005737">
    <property type="term" value="C:cytoplasm"/>
    <property type="evidence" value="ECO:0007669"/>
    <property type="project" value="UniProtKB-SubCell"/>
</dbReference>
<dbReference type="RefSeq" id="WP_090394016.1">
    <property type="nucleotide sequence ID" value="NZ_OBMR01000011.1"/>
</dbReference>
<dbReference type="Proteomes" id="UP000219563">
    <property type="component" value="Unassembled WGS sequence"/>
</dbReference>
<evidence type="ECO:0000256" key="19">
    <source>
        <dbReference type="PIRSR" id="PIRSR001500-2"/>
    </source>
</evidence>
<dbReference type="NCBIfam" id="NF008865">
    <property type="entry name" value="PRK11898.1"/>
    <property type="match status" value="1"/>
</dbReference>
<dbReference type="AlphaFoldDB" id="A0A285SVV0"/>
<evidence type="ECO:0000313" key="24">
    <source>
        <dbReference type="Proteomes" id="UP000219563"/>
    </source>
</evidence>
<feature type="domain" description="Chorismate mutase" evidence="20">
    <location>
        <begin position="1"/>
        <end position="88"/>
    </location>
</feature>
<dbReference type="SMART" id="SM00830">
    <property type="entry name" value="CM_2"/>
    <property type="match status" value="1"/>
</dbReference>
<dbReference type="InterPro" id="IPR002912">
    <property type="entry name" value="ACT_dom"/>
</dbReference>
<dbReference type="InterPro" id="IPR001086">
    <property type="entry name" value="Preph_deHydtase"/>
</dbReference>
<evidence type="ECO:0000256" key="4">
    <source>
        <dbReference type="ARBA" id="ARBA00004741"/>
    </source>
</evidence>
<dbReference type="GO" id="GO:0046417">
    <property type="term" value="P:chorismate metabolic process"/>
    <property type="evidence" value="ECO:0007669"/>
    <property type="project" value="InterPro"/>
</dbReference>
<evidence type="ECO:0000256" key="2">
    <source>
        <dbReference type="ARBA" id="ARBA00002364"/>
    </source>
</evidence>
<dbReference type="PANTHER" id="PTHR21022">
    <property type="entry name" value="PREPHENATE DEHYDRATASE P PROTEIN"/>
    <property type="match status" value="1"/>
</dbReference>
<evidence type="ECO:0000256" key="6">
    <source>
        <dbReference type="ARBA" id="ARBA00013147"/>
    </source>
</evidence>
<dbReference type="Pfam" id="PF01817">
    <property type="entry name" value="CM_2"/>
    <property type="match status" value="1"/>
</dbReference>
<evidence type="ECO:0000256" key="13">
    <source>
        <dbReference type="ARBA" id="ARBA00023235"/>
    </source>
</evidence>
<dbReference type="Gene3D" id="1.20.59.10">
    <property type="entry name" value="Chorismate mutase"/>
    <property type="match status" value="1"/>
</dbReference>
<comment type="pathway">
    <text evidence="5">Metabolic intermediate biosynthesis; prephenate biosynthesis; prephenate from chorismate: step 1/1.</text>
</comment>
<keyword evidence="14" id="KW-0456">Lyase</keyword>
<evidence type="ECO:0000259" key="21">
    <source>
        <dbReference type="PROSITE" id="PS51171"/>
    </source>
</evidence>
<evidence type="ECO:0000259" key="20">
    <source>
        <dbReference type="PROSITE" id="PS51168"/>
    </source>
</evidence>
<feature type="domain" description="Prephenate dehydratase" evidence="21">
    <location>
        <begin position="111"/>
        <end position="290"/>
    </location>
</feature>
<evidence type="ECO:0000259" key="22">
    <source>
        <dbReference type="PROSITE" id="PS51671"/>
    </source>
</evidence>
<dbReference type="PROSITE" id="PS51171">
    <property type="entry name" value="PREPHENATE_DEHYDR_3"/>
    <property type="match status" value="1"/>
</dbReference>
<protein>
    <recommendedName>
        <fullName evidence="7">Bifunctional chorismate mutase/prephenate dehydratase</fullName>
        <ecNumber evidence="6">4.2.1.51</ecNumber>
    </recommendedName>
    <alternativeName>
        <fullName evidence="17">Chorismate mutase-prephenate dehydratase</fullName>
    </alternativeName>
    <alternativeName>
        <fullName evidence="8">Prephenate dehydratase</fullName>
    </alternativeName>
    <alternativeName>
        <fullName evidence="16">p-protein</fullName>
    </alternativeName>
</protein>
<keyword evidence="10" id="KW-0028">Amino-acid biosynthesis</keyword>
<dbReference type="InterPro" id="IPR036979">
    <property type="entry name" value="CM_dom_sf"/>
</dbReference>
<evidence type="ECO:0000256" key="1">
    <source>
        <dbReference type="ARBA" id="ARBA00000824"/>
    </source>
</evidence>
<dbReference type="InterPro" id="IPR008242">
    <property type="entry name" value="Chor_mutase/pphenate_deHydtase"/>
</dbReference>
<dbReference type="PIRSF" id="PIRSF001500">
    <property type="entry name" value="Chor_mut_pdt_Ppr"/>
    <property type="match status" value="1"/>
</dbReference>
<dbReference type="PANTHER" id="PTHR21022:SF19">
    <property type="entry name" value="PREPHENATE DEHYDRATASE-RELATED"/>
    <property type="match status" value="1"/>
</dbReference>
<dbReference type="EMBL" id="OBMR01000011">
    <property type="protein sequence ID" value="SOC12568.1"/>
    <property type="molecule type" value="Genomic_DNA"/>
</dbReference>
<dbReference type="PROSITE" id="PS00857">
    <property type="entry name" value="PREPHENATE_DEHYDR_1"/>
    <property type="match status" value="1"/>
</dbReference>
<comment type="pathway">
    <text evidence="4">Amino-acid biosynthesis; L-phenylalanine biosynthesis; phenylpyruvate from prephenate: step 1/1.</text>
</comment>
<dbReference type="InterPro" id="IPR018528">
    <property type="entry name" value="Preph_deHydtase_CS"/>
</dbReference>
<keyword evidence="12" id="KW-0584">Phenylalanine biosynthesis</keyword>
<evidence type="ECO:0000256" key="17">
    <source>
        <dbReference type="ARBA" id="ARBA00031520"/>
    </source>
</evidence>
<comment type="catalytic activity">
    <reaction evidence="18">
        <text>prephenate + H(+) = 3-phenylpyruvate + CO2 + H2O</text>
        <dbReference type="Rhea" id="RHEA:21648"/>
        <dbReference type="ChEBI" id="CHEBI:15377"/>
        <dbReference type="ChEBI" id="CHEBI:15378"/>
        <dbReference type="ChEBI" id="CHEBI:16526"/>
        <dbReference type="ChEBI" id="CHEBI:18005"/>
        <dbReference type="ChEBI" id="CHEBI:29934"/>
        <dbReference type="EC" id="4.2.1.51"/>
    </reaction>
</comment>
<evidence type="ECO:0000256" key="15">
    <source>
        <dbReference type="ARBA" id="ARBA00023268"/>
    </source>
</evidence>
<proteinExistence type="predicted"/>
<dbReference type="SUPFAM" id="SSF53850">
    <property type="entry name" value="Periplasmic binding protein-like II"/>
    <property type="match status" value="1"/>
</dbReference>
<dbReference type="Gene3D" id="3.30.70.260">
    <property type="match status" value="1"/>
</dbReference>
<evidence type="ECO:0000256" key="5">
    <source>
        <dbReference type="ARBA" id="ARBA00004817"/>
    </source>
</evidence>
<accession>A0A285SVV0</accession>
<dbReference type="EC" id="4.2.1.51" evidence="6"/>
<feature type="site" description="Essential for prephenate dehydratase activity" evidence="19">
    <location>
        <position position="283"/>
    </location>
</feature>
<dbReference type="UniPathway" id="UPA00121">
    <property type="reaction ID" value="UER00345"/>
</dbReference>
<dbReference type="GO" id="GO:0004106">
    <property type="term" value="F:chorismate mutase activity"/>
    <property type="evidence" value="ECO:0007669"/>
    <property type="project" value="UniProtKB-EC"/>
</dbReference>
<organism evidence="23 24">
    <name type="scientific">Pseudobutyrivibrio ruminis DSM 9787</name>
    <dbReference type="NCBI Taxonomy" id="1123011"/>
    <lineage>
        <taxon>Bacteria</taxon>
        <taxon>Bacillati</taxon>
        <taxon>Bacillota</taxon>
        <taxon>Clostridia</taxon>
        <taxon>Lachnospirales</taxon>
        <taxon>Lachnospiraceae</taxon>
        <taxon>Pseudobutyrivibrio</taxon>
    </lineage>
</organism>
<dbReference type="UniPathway" id="UPA00120">
    <property type="reaction ID" value="UER00203"/>
</dbReference>
<dbReference type="InterPro" id="IPR036263">
    <property type="entry name" value="Chorismate_II_sf"/>
</dbReference>
<keyword evidence="15" id="KW-0511">Multifunctional enzyme</keyword>
<evidence type="ECO:0000256" key="10">
    <source>
        <dbReference type="ARBA" id="ARBA00022605"/>
    </source>
</evidence>
<evidence type="ECO:0000256" key="16">
    <source>
        <dbReference type="ARBA" id="ARBA00031175"/>
    </source>
</evidence>
<comment type="function">
    <text evidence="2">Catalyzes the Claisen rearrangement of chorismate to prephenate and the decarboxylation/dehydration of prephenate to phenylpyruvate.</text>
</comment>
<evidence type="ECO:0000256" key="3">
    <source>
        <dbReference type="ARBA" id="ARBA00004496"/>
    </source>
</evidence>
<dbReference type="CDD" id="cd13631">
    <property type="entry name" value="PBP2_Ct-PDT_like"/>
    <property type="match status" value="1"/>
</dbReference>
<evidence type="ECO:0000256" key="14">
    <source>
        <dbReference type="ARBA" id="ARBA00023239"/>
    </source>
</evidence>
<evidence type="ECO:0000256" key="12">
    <source>
        <dbReference type="ARBA" id="ARBA00023222"/>
    </source>
</evidence>
<dbReference type="Gene3D" id="3.40.190.10">
    <property type="entry name" value="Periplasmic binding protein-like II"/>
    <property type="match status" value="2"/>
</dbReference>
<dbReference type="SUPFAM" id="SSF48600">
    <property type="entry name" value="Chorismate mutase II"/>
    <property type="match status" value="1"/>
</dbReference>
<gene>
    <name evidence="23" type="ORF">SAMN02910411_0024</name>
</gene>
<dbReference type="PROSITE" id="PS51671">
    <property type="entry name" value="ACT"/>
    <property type="match status" value="1"/>
</dbReference>
<dbReference type="InterPro" id="IPR002701">
    <property type="entry name" value="CM_II_prokaryot"/>
</dbReference>
<dbReference type="Pfam" id="PF00800">
    <property type="entry name" value="PDT"/>
    <property type="match status" value="1"/>
</dbReference>
<evidence type="ECO:0000313" key="23">
    <source>
        <dbReference type="EMBL" id="SOC12568.1"/>
    </source>
</evidence>
<comment type="subcellular location">
    <subcellularLocation>
        <location evidence="3">Cytoplasm</location>
    </subcellularLocation>
</comment>